<gene>
    <name evidence="2" type="ORF">Syun_009791</name>
</gene>
<dbReference type="EMBL" id="JBBNAF010000004">
    <property type="protein sequence ID" value="KAK9151482.1"/>
    <property type="molecule type" value="Genomic_DNA"/>
</dbReference>
<name>A0AAP0KFA7_9MAGN</name>
<protein>
    <submittedName>
        <fullName evidence="2">Uncharacterized protein</fullName>
    </submittedName>
</protein>
<sequence>MRCMRNQMRTLSNQELVFKNQSALAKSIHMMERTMSRRHRRQGGVEVPVPSTQMQLPSNHSFDGQLPSGQDYTLYDPVMSYKFERIDPLADNDVANSG</sequence>
<dbReference type="AlphaFoldDB" id="A0AAP0KFA7"/>
<evidence type="ECO:0000256" key="1">
    <source>
        <dbReference type="SAM" id="MobiDB-lite"/>
    </source>
</evidence>
<comment type="caution">
    <text evidence="2">The sequence shown here is derived from an EMBL/GenBank/DDBJ whole genome shotgun (WGS) entry which is preliminary data.</text>
</comment>
<evidence type="ECO:0000313" key="3">
    <source>
        <dbReference type="Proteomes" id="UP001420932"/>
    </source>
</evidence>
<keyword evidence="3" id="KW-1185">Reference proteome</keyword>
<dbReference type="Proteomes" id="UP001420932">
    <property type="component" value="Unassembled WGS sequence"/>
</dbReference>
<reference evidence="2 3" key="1">
    <citation type="submission" date="2024-01" db="EMBL/GenBank/DDBJ databases">
        <title>Genome assemblies of Stephania.</title>
        <authorList>
            <person name="Yang L."/>
        </authorList>
    </citation>
    <scope>NUCLEOTIDE SEQUENCE [LARGE SCALE GENOMIC DNA]</scope>
    <source>
        <strain evidence="2">YNDBR</strain>
        <tissue evidence="2">Leaf</tissue>
    </source>
</reference>
<evidence type="ECO:0000313" key="2">
    <source>
        <dbReference type="EMBL" id="KAK9151482.1"/>
    </source>
</evidence>
<organism evidence="2 3">
    <name type="scientific">Stephania yunnanensis</name>
    <dbReference type="NCBI Taxonomy" id="152371"/>
    <lineage>
        <taxon>Eukaryota</taxon>
        <taxon>Viridiplantae</taxon>
        <taxon>Streptophyta</taxon>
        <taxon>Embryophyta</taxon>
        <taxon>Tracheophyta</taxon>
        <taxon>Spermatophyta</taxon>
        <taxon>Magnoliopsida</taxon>
        <taxon>Ranunculales</taxon>
        <taxon>Menispermaceae</taxon>
        <taxon>Menispermoideae</taxon>
        <taxon>Cissampelideae</taxon>
        <taxon>Stephania</taxon>
    </lineage>
</organism>
<feature type="compositionally biased region" description="Polar residues" evidence="1">
    <location>
        <begin position="50"/>
        <end position="69"/>
    </location>
</feature>
<proteinExistence type="predicted"/>
<feature type="region of interest" description="Disordered" evidence="1">
    <location>
        <begin position="35"/>
        <end position="69"/>
    </location>
</feature>
<accession>A0AAP0KFA7</accession>